<accession>A0AAP0KAI3</accession>
<proteinExistence type="predicted"/>
<comment type="caution">
    <text evidence="1">The sequence shown here is derived from an EMBL/GenBank/DDBJ whole genome shotgun (WGS) entry which is preliminary data.</text>
</comment>
<organism evidence="1 2">
    <name type="scientific">Stephania cephalantha</name>
    <dbReference type="NCBI Taxonomy" id="152367"/>
    <lineage>
        <taxon>Eukaryota</taxon>
        <taxon>Viridiplantae</taxon>
        <taxon>Streptophyta</taxon>
        <taxon>Embryophyta</taxon>
        <taxon>Tracheophyta</taxon>
        <taxon>Spermatophyta</taxon>
        <taxon>Magnoliopsida</taxon>
        <taxon>Ranunculales</taxon>
        <taxon>Menispermaceae</taxon>
        <taxon>Menispermoideae</taxon>
        <taxon>Cissampelideae</taxon>
        <taxon>Stephania</taxon>
    </lineage>
</organism>
<evidence type="ECO:0000313" key="1">
    <source>
        <dbReference type="EMBL" id="KAK9149011.1"/>
    </source>
</evidence>
<reference evidence="1 2" key="1">
    <citation type="submission" date="2024-01" db="EMBL/GenBank/DDBJ databases">
        <title>Genome assemblies of Stephania.</title>
        <authorList>
            <person name="Yang L."/>
        </authorList>
    </citation>
    <scope>NUCLEOTIDE SEQUENCE [LARGE SCALE GENOMIC DNA]</scope>
    <source>
        <strain evidence="1">JXDWG</strain>
        <tissue evidence="1">Leaf</tissue>
    </source>
</reference>
<dbReference type="AlphaFoldDB" id="A0AAP0KAI3"/>
<name>A0AAP0KAI3_9MAGN</name>
<keyword evidence="2" id="KW-1185">Reference proteome</keyword>
<gene>
    <name evidence="1" type="ORF">Scep_007768</name>
</gene>
<evidence type="ECO:0000313" key="2">
    <source>
        <dbReference type="Proteomes" id="UP001419268"/>
    </source>
</evidence>
<protein>
    <submittedName>
        <fullName evidence="1">Uncharacterized protein</fullName>
    </submittedName>
</protein>
<dbReference type="Proteomes" id="UP001419268">
    <property type="component" value="Unassembled WGS sequence"/>
</dbReference>
<dbReference type="EMBL" id="JBBNAG010000003">
    <property type="protein sequence ID" value="KAK9149011.1"/>
    <property type="molecule type" value="Genomic_DNA"/>
</dbReference>
<sequence length="56" mass="6054">MADSESAPSSPAPAPLSPVSSSIRNLCQISQFLYNLYGFEFCFADSLEICEDLSFG</sequence>